<reference evidence="1" key="1">
    <citation type="submission" date="2014-11" db="EMBL/GenBank/DDBJ databases">
        <authorList>
            <person name="Amaro Gonzalez C."/>
        </authorList>
    </citation>
    <scope>NUCLEOTIDE SEQUENCE</scope>
</reference>
<protein>
    <submittedName>
        <fullName evidence="1">Uncharacterized protein</fullName>
    </submittedName>
</protein>
<dbReference type="EMBL" id="GBXM01088815">
    <property type="protein sequence ID" value="JAH19762.1"/>
    <property type="molecule type" value="Transcribed_RNA"/>
</dbReference>
<reference evidence="1" key="2">
    <citation type="journal article" date="2015" name="Fish Shellfish Immunol.">
        <title>Early steps in the European eel (Anguilla anguilla)-Vibrio vulnificus interaction in the gills: Role of the RtxA13 toxin.</title>
        <authorList>
            <person name="Callol A."/>
            <person name="Pajuelo D."/>
            <person name="Ebbesson L."/>
            <person name="Teles M."/>
            <person name="MacKenzie S."/>
            <person name="Amaro C."/>
        </authorList>
    </citation>
    <scope>NUCLEOTIDE SEQUENCE</scope>
</reference>
<name>A0A0E9QTL7_ANGAN</name>
<sequence>MCVCTLHVSE</sequence>
<accession>A0A0E9QTL7</accession>
<proteinExistence type="predicted"/>
<evidence type="ECO:0000313" key="1">
    <source>
        <dbReference type="EMBL" id="JAH19762.1"/>
    </source>
</evidence>
<organism evidence="1">
    <name type="scientific">Anguilla anguilla</name>
    <name type="common">European freshwater eel</name>
    <name type="synonym">Muraena anguilla</name>
    <dbReference type="NCBI Taxonomy" id="7936"/>
    <lineage>
        <taxon>Eukaryota</taxon>
        <taxon>Metazoa</taxon>
        <taxon>Chordata</taxon>
        <taxon>Craniata</taxon>
        <taxon>Vertebrata</taxon>
        <taxon>Euteleostomi</taxon>
        <taxon>Actinopterygii</taxon>
        <taxon>Neopterygii</taxon>
        <taxon>Teleostei</taxon>
        <taxon>Anguilliformes</taxon>
        <taxon>Anguillidae</taxon>
        <taxon>Anguilla</taxon>
    </lineage>
</organism>